<name>A0ABN7XIP4_GIGMA</name>
<reference evidence="1 2" key="1">
    <citation type="submission" date="2021-06" db="EMBL/GenBank/DDBJ databases">
        <authorList>
            <person name="Kallberg Y."/>
            <person name="Tangrot J."/>
            <person name="Rosling A."/>
        </authorList>
    </citation>
    <scope>NUCLEOTIDE SEQUENCE [LARGE SCALE GENOMIC DNA]</scope>
    <source>
        <strain evidence="1 2">120-4 pot B 10/14</strain>
    </source>
</reference>
<keyword evidence="2" id="KW-1185">Reference proteome</keyword>
<accession>A0ABN7XIP4</accession>
<feature type="non-terminal residue" evidence="1">
    <location>
        <position position="60"/>
    </location>
</feature>
<evidence type="ECO:0000313" key="1">
    <source>
        <dbReference type="EMBL" id="CAG8855052.1"/>
    </source>
</evidence>
<evidence type="ECO:0000313" key="2">
    <source>
        <dbReference type="Proteomes" id="UP000789901"/>
    </source>
</evidence>
<sequence length="60" mass="7067">IKLLFPDKIFEFSPLEYDNIYSGITNALCNYKMDSESAPIIEINRFQKMEGQMYLDILEL</sequence>
<organism evidence="1 2">
    <name type="scientific">Gigaspora margarita</name>
    <dbReference type="NCBI Taxonomy" id="4874"/>
    <lineage>
        <taxon>Eukaryota</taxon>
        <taxon>Fungi</taxon>
        <taxon>Fungi incertae sedis</taxon>
        <taxon>Mucoromycota</taxon>
        <taxon>Glomeromycotina</taxon>
        <taxon>Glomeromycetes</taxon>
        <taxon>Diversisporales</taxon>
        <taxon>Gigasporaceae</taxon>
        <taxon>Gigaspora</taxon>
    </lineage>
</organism>
<gene>
    <name evidence="1" type="ORF">GMARGA_LOCUS43873</name>
</gene>
<dbReference type="EMBL" id="CAJVQB010145368">
    <property type="protein sequence ID" value="CAG8855052.1"/>
    <property type="molecule type" value="Genomic_DNA"/>
</dbReference>
<comment type="caution">
    <text evidence="1">The sequence shown here is derived from an EMBL/GenBank/DDBJ whole genome shotgun (WGS) entry which is preliminary data.</text>
</comment>
<protein>
    <submittedName>
        <fullName evidence="1">3156_t:CDS:1</fullName>
    </submittedName>
</protein>
<proteinExistence type="predicted"/>
<feature type="non-terminal residue" evidence="1">
    <location>
        <position position="1"/>
    </location>
</feature>
<dbReference type="Proteomes" id="UP000789901">
    <property type="component" value="Unassembled WGS sequence"/>
</dbReference>